<evidence type="ECO:0000313" key="3">
    <source>
        <dbReference type="Proteomes" id="UP001189429"/>
    </source>
</evidence>
<accession>A0ABN9XNS8</accession>
<dbReference type="Proteomes" id="UP001189429">
    <property type="component" value="Unassembled WGS sequence"/>
</dbReference>
<dbReference type="Gene3D" id="3.30.470.20">
    <property type="entry name" value="ATP-grasp fold, B domain"/>
    <property type="match status" value="1"/>
</dbReference>
<feature type="region of interest" description="Disordered" evidence="1">
    <location>
        <begin position="129"/>
        <end position="203"/>
    </location>
</feature>
<reference evidence="2" key="1">
    <citation type="submission" date="2023-10" db="EMBL/GenBank/DDBJ databases">
        <authorList>
            <person name="Chen Y."/>
            <person name="Shah S."/>
            <person name="Dougan E. K."/>
            <person name="Thang M."/>
            <person name="Chan C."/>
        </authorList>
    </citation>
    <scope>NUCLEOTIDE SEQUENCE [LARGE SCALE GENOMIC DNA]</scope>
</reference>
<sequence length="603" mass="65687">EDRLCLQRGSFLQLFRGGRPLRRAAAAEARADAPPGEPPAWREARLWGQRALLLRDPGLGAAGAPPYAATASSRAAVGLFADAASAGDPYNAEWLRAFRAALRRMGLDAHEISAASEARRGTMYFWRINQPDVRRRPPRGRPGPRGGHRGARGRPGGARRRGLAAAGDRALLPGQAGAAGALRAHGRRRPAQLGGGQRGGPLARLQQSGELSEGDFPVMLKHPYAASSRGMRACGTLAEAPEALGQWLLEHRVPCLVQQRLRISRDLRITYVGGEIIHGYWRVKPSADTLSSGSASGSVLDFDVPREELGAFVRDFASRTGIDIGGMDIAFPEGGGPPVVFEVSPTFDLNPEPPPAWAQRPYREFKETEDYRLRRIDAYTDCAEAIISYALNRRGRLFVDVDHTVSDARERIRRATVPSWPGVSVDMGRALSLQELLQDPPIPGAAAALASLARDWEVSFLSARGSPDAFEATRRWLELHGFAYGQLILVDAARDKAAWLEDAAAEGRQVLLVDDLTRCHHCAAPEPDTETIGLLQQRGIRFHMFGEVPWPELARLLARASPGSAVLQDQEFAFNRAPPPRRYLVISTMLGLQRQRSAVASGS</sequence>
<keyword evidence="3" id="KW-1185">Reference proteome</keyword>
<feature type="compositionally biased region" description="Basic residues" evidence="1">
    <location>
        <begin position="146"/>
        <end position="162"/>
    </location>
</feature>
<name>A0ABN9XNS8_9DINO</name>
<dbReference type="InterPro" id="IPR023214">
    <property type="entry name" value="HAD_sf"/>
</dbReference>
<evidence type="ECO:0000256" key="1">
    <source>
        <dbReference type="SAM" id="MobiDB-lite"/>
    </source>
</evidence>
<protein>
    <recommendedName>
        <fullName evidence="4">ATP-grasp domain-containing protein</fullName>
    </recommendedName>
</protein>
<dbReference type="Gene3D" id="3.40.50.1000">
    <property type="entry name" value="HAD superfamily/HAD-like"/>
    <property type="match status" value="1"/>
</dbReference>
<evidence type="ECO:0000313" key="2">
    <source>
        <dbReference type="EMBL" id="CAK0901566.1"/>
    </source>
</evidence>
<comment type="caution">
    <text evidence="2">The sequence shown here is derived from an EMBL/GenBank/DDBJ whole genome shotgun (WGS) entry which is preliminary data.</text>
</comment>
<proteinExistence type="predicted"/>
<dbReference type="SUPFAM" id="SSF56059">
    <property type="entry name" value="Glutathione synthetase ATP-binding domain-like"/>
    <property type="match status" value="1"/>
</dbReference>
<gene>
    <name evidence="2" type="ORF">PCOR1329_LOCUS78482</name>
</gene>
<organism evidence="2 3">
    <name type="scientific">Prorocentrum cordatum</name>
    <dbReference type="NCBI Taxonomy" id="2364126"/>
    <lineage>
        <taxon>Eukaryota</taxon>
        <taxon>Sar</taxon>
        <taxon>Alveolata</taxon>
        <taxon>Dinophyceae</taxon>
        <taxon>Prorocentrales</taxon>
        <taxon>Prorocentraceae</taxon>
        <taxon>Prorocentrum</taxon>
    </lineage>
</organism>
<feature type="compositionally biased region" description="Low complexity" evidence="1">
    <location>
        <begin position="163"/>
        <end position="183"/>
    </location>
</feature>
<feature type="non-terminal residue" evidence="2">
    <location>
        <position position="1"/>
    </location>
</feature>
<evidence type="ECO:0008006" key="4">
    <source>
        <dbReference type="Google" id="ProtNLM"/>
    </source>
</evidence>
<dbReference type="EMBL" id="CAUYUJ010020949">
    <property type="protein sequence ID" value="CAK0901566.1"/>
    <property type="molecule type" value="Genomic_DNA"/>
</dbReference>